<proteinExistence type="predicted"/>
<protein>
    <submittedName>
        <fullName evidence="2">Uncharacterized protein</fullName>
    </submittedName>
</protein>
<evidence type="ECO:0000313" key="3">
    <source>
        <dbReference type="Proteomes" id="UP001244427"/>
    </source>
</evidence>
<keyword evidence="3" id="KW-1185">Reference proteome</keyword>
<name>A0AAW8F099_9MICO</name>
<dbReference type="EMBL" id="JAUSXV010000001">
    <property type="protein sequence ID" value="MDQ0648549.1"/>
    <property type="molecule type" value="Genomic_DNA"/>
</dbReference>
<accession>A0AAW8F099</accession>
<evidence type="ECO:0000256" key="1">
    <source>
        <dbReference type="SAM" id="MobiDB-lite"/>
    </source>
</evidence>
<organism evidence="2 3">
    <name type="scientific">Microbacterium natoriense</name>
    <dbReference type="NCBI Taxonomy" id="284570"/>
    <lineage>
        <taxon>Bacteria</taxon>
        <taxon>Bacillati</taxon>
        <taxon>Actinomycetota</taxon>
        <taxon>Actinomycetes</taxon>
        <taxon>Micrococcales</taxon>
        <taxon>Microbacteriaceae</taxon>
        <taxon>Microbacterium</taxon>
    </lineage>
</organism>
<reference evidence="2 3" key="1">
    <citation type="submission" date="2023-07" db="EMBL/GenBank/DDBJ databases">
        <title>Comparative genomics of wheat-associated soil bacteria to identify genetic determinants of phenazine resistance.</title>
        <authorList>
            <person name="Mouncey N."/>
        </authorList>
    </citation>
    <scope>NUCLEOTIDE SEQUENCE [LARGE SCALE GENOMIC DNA]</scope>
    <source>
        <strain evidence="2 3">W4I9-1</strain>
    </source>
</reference>
<dbReference type="Proteomes" id="UP001244427">
    <property type="component" value="Unassembled WGS sequence"/>
</dbReference>
<evidence type="ECO:0000313" key="2">
    <source>
        <dbReference type="EMBL" id="MDQ0648549.1"/>
    </source>
</evidence>
<dbReference type="AlphaFoldDB" id="A0AAW8F099"/>
<gene>
    <name evidence="2" type="ORF">QFZ53_002745</name>
</gene>
<sequence>MRTSERGTLTASEVAISISSFVAAGDVQAATQAFLQFVNGISTGSKQTFLTLSADPPGDSGPGWSWAIAGIVDLHAQRVGVPAPDWALATSGDCVRGMGPMEPEGGASHRSFPGPRTTPAARGPDRIR</sequence>
<feature type="region of interest" description="Disordered" evidence="1">
    <location>
        <begin position="97"/>
        <end position="128"/>
    </location>
</feature>
<comment type="caution">
    <text evidence="2">The sequence shown here is derived from an EMBL/GenBank/DDBJ whole genome shotgun (WGS) entry which is preliminary data.</text>
</comment>